<keyword evidence="4" id="KW-0812">Transmembrane</keyword>
<reference evidence="6 7" key="1">
    <citation type="journal article" date="2016" name="Nat. Commun.">
        <title>Thousands of microbial genomes shed light on interconnected biogeochemical processes in an aquifer system.</title>
        <authorList>
            <person name="Anantharaman K."/>
            <person name="Brown C.T."/>
            <person name="Hug L.A."/>
            <person name="Sharon I."/>
            <person name="Castelle C.J."/>
            <person name="Probst A.J."/>
            <person name="Thomas B.C."/>
            <person name="Singh A."/>
            <person name="Wilkins M.J."/>
            <person name="Karaoz U."/>
            <person name="Brodie E.L."/>
            <person name="Williams K.H."/>
            <person name="Hubbard S.S."/>
            <person name="Banfield J.F."/>
        </authorList>
    </citation>
    <scope>NUCLEOTIDE SEQUENCE [LARGE SCALE GENOMIC DNA]</scope>
</reference>
<evidence type="ECO:0000256" key="1">
    <source>
        <dbReference type="ARBA" id="ARBA00006739"/>
    </source>
</evidence>
<feature type="transmembrane region" description="Helical" evidence="4">
    <location>
        <begin position="254"/>
        <end position="274"/>
    </location>
</feature>
<keyword evidence="3" id="KW-0808">Transferase</keyword>
<dbReference type="InterPro" id="IPR001173">
    <property type="entry name" value="Glyco_trans_2-like"/>
</dbReference>
<keyword evidence="4" id="KW-1133">Transmembrane helix</keyword>
<dbReference type="Gene3D" id="3.90.550.10">
    <property type="entry name" value="Spore Coat Polysaccharide Biosynthesis Protein SpsA, Chain A"/>
    <property type="match status" value="1"/>
</dbReference>
<dbReference type="CDD" id="cd04186">
    <property type="entry name" value="GT_2_like_c"/>
    <property type="match status" value="1"/>
</dbReference>
<dbReference type="SUPFAM" id="SSF53448">
    <property type="entry name" value="Nucleotide-diphospho-sugar transferases"/>
    <property type="match status" value="1"/>
</dbReference>
<dbReference type="InterPro" id="IPR029044">
    <property type="entry name" value="Nucleotide-diphossugar_trans"/>
</dbReference>
<evidence type="ECO:0000256" key="3">
    <source>
        <dbReference type="ARBA" id="ARBA00022679"/>
    </source>
</evidence>
<proteinExistence type="inferred from homology"/>
<dbReference type="Proteomes" id="UP000176480">
    <property type="component" value="Unassembled WGS sequence"/>
</dbReference>
<accession>A0A1F7J9V1</accession>
<evidence type="ECO:0000313" key="7">
    <source>
        <dbReference type="Proteomes" id="UP000176480"/>
    </source>
</evidence>
<dbReference type="PANTHER" id="PTHR43179">
    <property type="entry name" value="RHAMNOSYLTRANSFERASE WBBL"/>
    <property type="match status" value="1"/>
</dbReference>
<evidence type="ECO:0000313" key="6">
    <source>
        <dbReference type="EMBL" id="OGK52413.1"/>
    </source>
</evidence>
<evidence type="ECO:0000256" key="4">
    <source>
        <dbReference type="SAM" id="Phobius"/>
    </source>
</evidence>
<evidence type="ECO:0000259" key="5">
    <source>
        <dbReference type="Pfam" id="PF00535"/>
    </source>
</evidence>
<dbReference type="EMBL" id="MGAR01000010">
    <property type="protein sequence ID" value="OGK52413.1"/>
    <property type="molecule type" value="Genomic_DNA"/>
</dbReference>
<gene>
    <name evidence="6" type="ORF">A2966_01965</name>
</gene>
<dbReference type="Pfam" id="PF00535">
    <property type="entry name" value="Glycos_transf_2"/>
    <property type="match status" value="1"/>
</dbReference>
<dbReference type="AlphaFoldDB" id="A0A1F7J9V1"/>
<feature type="domain" description="Glycosyltransferase 2-like" evidence="5">
    <location>
        <begin position="6"/>
        <end position="115"/>
    </location>
</feature>
<sequence>MRPEFSIIIVNCNGFTFLKGCLRSISQVTDCAKEVIVVDNGSTDESITKTCQLFPEVMLIQLMRNFGPAYARNAGLAKAKGKLIVFLDNDTKLDRHCLKCARDAFARDPKLGIIQCKLVLMNDPKSLDSTGEYLGQNGFLVHRTEMGDRDCDSRGVNEIIFSAKSAGMIVRRDVIRQAGGFDNDYFIYLEETDLAWRVWLQGFTVKYFAACIVLHQAGTSSLILSPDTHNYHAKFHGTKNYLLTLLKNLQAINLIKIVPVHLTLWIGLAYFALFRRQWQTFYWIHKAVFWNIRHIGQTWEKRRIIQKQRRICDSDLFPIIMKKQPFWYYLNKIRSKPPVGLTEGFFRNQ</sequence>
<dbReference type="STRING" id="1802067.A2966_01965"/>
<organism evidence="6 7">
    <name type="scientific">Candidatus Roizmanbacteria bacterium RIFCSPLOWO2_01_FULL_41_22</name>
    <dbReference type="NCBI Taxonomy" id="1802067"/>
    <lineage>
        <taxon>Bacteria</taxon>
        <taxon>Candidatus Roizmaniibacteriota</taxon>
    </lineage>
</organism>
<protein>
    <recommendedName>
        <fullName evidence="5">Glycosyltransferase 2-like domain-containing protein</fullName>
    </recommendedName>
</protein>
<name>A0A1F7J9V1_9BACT</name>
<comment type="caution">
    <text evidence="6">The sequence shown here is derived from an EMBL/GenBank/DDBJ whole genome shotgun (WGS) entry which is preliminary data.</text>
</comment>
<keyword evidence="2" id="KW-0328">Glycosyltransferase</keyword>
<evidence type="ECO:0000256" key="2">
    <source>
        <dbReference type="ARBA" id="ARBA00022676"/>
    </source>
</evidence>
<keyword evidence="4" id="KW-0472">Membrane</keyword>
<dbReference type="PANTHER" id="PTHR43179:SF12">
    <property type="entry name" value="GALACTOFURANOSYLTRANSFERASE GLFT2"/>
    <property type="match status" value="1"/>
</dbReference>
<comment type="similarity">
    <text evidence="1">Belongs to the glycosyltransferase 2 family.</text>
</comment>
<dbReference type="GO" id="GO:0016757">
    <property type="term" value="F:glycosyltransferase activity"/>
    <property type="evidence" value="ECO:0007669"/>
    <property type="project" value="UniProtKB-KW"/>
</dbReference>